<proteinExistence type="predicted"/>
<comment type="caution">
    <text evidence="1">The sequence shown here is derived from an EMBL/GenBank/DDBJ whole genome shotgun (WGS) entry which is preliminary data.</text>
</comment>
<name>A0A256GFW5_9HYPH</name>
<gene>
    <name evidence="1" type="ORF">CES86_4067</name>
</gene>
<organism evidence="1 2">
    <name type="scientific">Brucella lupini</name>
    <dbReference type="NCBI Taxonomy" id="255457"/>
    <lineage>
        <taxon>Bacteria</taxon>
        <taxon>Pseudomonadati</taxon>
        <taxon>Pseudomonadota</taxon>
        <taxon>Alphaproteobacteria</taxon>
        <taxon>Hyphomicrobiales</taxon>
        <taxon>Brucellaceae</taxon>
        <taxon>Brucella/Ochrobactrum group</taxon>
        <taxon>Brucella</taxon>
    </lineage>
</organism>
<evidence type="ECO:0000313" key="1">
    <source>
        <dbReference type="EMBL" id="OYR26013.1"/>
    </source>
</evidence>
<evidence type="ECO:0000313" key="2">
    <source>
        <dbReference type="Proteomes" id="UP000216363"/>
    </source>
</evidence>
<accession>A0A256GFW5</accession>
<dbReference type="RefSeq" id="WP_167387139.1">
    <property type="nucleotide sequence ID" value="NZ_JBHEEP010000032.1"/>
</dbReference>
<dbReference type="AlphaFoldDB" id="A0A256GFW5"/>
<dbReference type="Proteomes" id="UP000216363">
    <property type="component" value="Unassembled WGS sequence"/>
</dbReference>
<reference evidence="1 2" key="1">
    <citation type="submission" date="2017-07" db="EMBL/GenBank/DDBJ databases">
        <title>Draft genome of Ochrobactrum lupini type strain LUP21.</title>
        <authorList>
            <person name="Krzyzanowska D.M."/>
            <person name="Jafra S."/>
        </authorList>
    </citation>
    <scope>NUCLEOTIDE SEQUENCE [LARGE SCALE GENOMIC DNA]</scope>
    <source>
        <strain evidence="1 2">LUP21</strain>
    </source>
</reference>
<dbReference type="EMBL" id="NNRN01000056">
    <property type="protein sequence ID" value="OYR26013.1"/>
    <property type="molecule type" value="Genomic_DNA"/>
</dbReference>
<protein>
    <submittedName>
        <fullName evidence="1">Uncharacterized protein</fullName>
    </submittedName>
</protein>
<sequence>MSRGSAAGGKSQFQHYLAGSFSNRQHKADSHFSASLVGSFWTLTGIYV</sequence>